<reference evidence="9 10" key="1">
    <citation type="submission" date="2015-01" db="EMBL/GenBank/DDBJ databases">
        <title>Genome Sequence of Magnetospirillum magnetotacticum Strain MS-1.</title>
        <authorList>
            <person name="Marinov G.K."/>
            <person name="Smalley M.D."/>
            <person name="DeSalvo G."/>
        </authorList>
    </citation>
    <scope>NUCLEOTIDE SEQUENCE [LARGE SCALE GENOMIC DNA]</scope>
    <source>
        <strain evidence="9 10">MS-1</strain>
    </source>
</reference>
<proteinExistence type="predicted"/>
<dbReference type="InterPro" id="IPR036097">
    <property type="entry name" value="HisK_dim/P_sf"/>
</dbReference>
<dbReference type="Pfam" id="PF00027">
    <property type="entry name" value="cNMP_binding"/>
    <property type="match status" value="1"/>
</dbReference>
<dbReference type="RefSeq" id="WP_009867098.1">
    <property type="nucleotide sequence ID" value="NZ_JXSL01000010.1"/>
</dbReference>
<evidence type="ECO:0000313" key="10">
    <source>
        <dbReference type="Proteomes" id="UP000031971"/>
    </source>
</evidence>
<dbReference type="Gene3D" id="3.30.565.10">
    <property type="entry name" value="Histidine kinase-like ATPase, C-terminal domain"/>
    <property type="match status" value="1"/>
</dbReference>
<dbReference type="InterPro" id="IPR036890">
    <property type="entry name" value="HATPase_C_sf"/>
</dbReference>
<dbReference type="SMART" id="SM00100">
    <property type="entry name" value="cNMP"/>
    <property type="match status" value="1"/>
</dbReference>
<dbReference type="InterPro" id="IPR004358">
    <property type="entry name" value="Sig_transdc_His_kin-like_C"/>
</dbReference>
<dbReference type="OrthoDB" id="9809766at2"/>
<dbReference type="PROSITE" id="PS50109">
    <property type="entry name" value="HIS_KIN"/>
    <property type="match status" value="1"/>
</dbReference>
<dbReference type="SUPFAM" id="SSF51206">
    <property type="entry name" value="cAMP-binding domain-like"/>
    <property type="match status" value="1"/>
</dbReference>
<feature type="domain" description="Histidine kinase" evidence="8">
    <location>
        <begin position="167"/>
        <end position="383"/>
    </location>
</feature>
<dbReference type="InterPro" id="IPR003661">
    <property type="entry name" value="HisK_dim/P_dom"/>
</dbReference>
<dbReference type="PANTHER" id="PTHR45453">
    <property type="entry name" value="PHOSPHATE REGULON SENSOR PROTEIN PHOR"/>
    <property type="match status" value="1"/>
</dbReference>
<dbReference type="SUPFAM" id="SSF47384">
    <property type="entry name" value="Homodimeric domain of signal transducing histidine kinase"/>
    <property type="match status" value="1"/>
</dbReference>
<dbReference type="InterPro" id="IPR050351">
    <property type="entry name" value="BphY/WalK/GraS-like"/>
</dbReference>
<keyword evidence="4" id="KW-0808">Transferase</keyword>
<dbReference type="PROSITE" id="PS50042">
    <property type="entry name" value="CNMP_BINDING_3"/>
    <property type="match status" value="1"/>
</dbReference>
<dbReference type="SUPFAM" id="SSF55874">
    <property type="entry name" value="ATPase domain of HSP90 chaperone/DNA topoisomerase II/histidine kinase"/>
    <property type="match status" value="1"/>
</dbReference>
<dbReference type="SMART" id="SM00388">
    <property type="entry name" value="HisKA"/>
    <property type="match status" value="1"/>
</dbReference>
<dbReference type="InterPro" id="IPR018490">
    <property type="entry name" value="cNMP-bd_dom_sf"/>
</dbReference>
<dbReference type="SMART" id="SM00387">
    <property type="entry name" value="HATPase_c"/>
    <property type="match status" value="1"/>
</dbReference>
<dbReference type="EMBL" id="JXSL01000010">
    <property type="protein sequence ID" value="KIM00490.1"/>
    <property type="molecule type" value="Genomic_DNA"/>
</dbReference>
<dbReference type="CDD" id="cd00082">
    <property type="entry name" value="HisKA"/>
    <property type="match status" value="1"/>
</dbReference>
<evidence type="ECO:0000313" key="9">
    <source>
        <dbReference type="EMBL" id="KIM00490.1"/>
    </source>
</evidence>
<evidence type="ECO:0000256" key="5">
    <source>
        <dbReference type="ARBA" id="ARBA00022777"/>
    </source>
</evidence>
<evidence type="ECO:0000259" key="7">
    <source>
        <dbReference type="PROSITE" id="PS50042"/>
    </source>
</evidence>
<evidence type="ECO:0000256" key="3">
    <source>
        <dbReference type="ARBA" id="ARBA00022553"/>
    </source>
</evidence>
<name>A0A0C2YL28_PARME</name>
<dbReference type="PRINTS" id="PR00344">
    <property type="entry name" value="BCTRLSENSOR"/>
</dbReference>
<dbReference type="Pfam" id="PF00512">
    <property type="entry name" value="HisKA"/>
    <property type="match status" value="1"/>
</dbReference>
<evidence type="ECO:0000256" key="6">
    <source>
        <dbReference type="ARBA" id="ARBA00023012"/>
    </source>
</evidence>
<dbReference type="AlphaFoldDB" id="A0A0C2YL28"/>
<dbReference type="InterPro" id="IPR003594">
    <property type="entry name" value="HATPase_dom"/>
</dbReference>
<dbReference type="InterPro" id="IPR005467">
    <property type="entry name" value="His_kinase_dom"/>
</dbReference>
<dbReference type="CDD" id="cd00038">
    <property type="entry name" value="CAP_ED"/>
    <property type="match status" value="1"/>
</dbReference>
<evidence type="ECO:0000256" key="2">
    <source>
        <dbReference type="ARBA" id="ARBA00012438"/>
    </source>
</evidence>
<dbReference type="GO" id="GO:0016036">
    <property type="term" value="P:cellular response to phosphate starvation"/>
    <property type="evidence" value="ECO:0007669"/>
    <property type="project" value="TreeGrafter"/>
</dbReference>
<protein>
    <recommendedName>
        <fullName evidence="2">histidine kinase</fullName>
        <ecNumber evidence="2">2.7.13.3</ecNumber>
    </recommendedName>
</protein>
<dbReference type="Gene3D" id="2.60.120.10">
    <property type="entry name" value="Jelly Rolls"/>
    <property type="match status" value="1"/>
</dbReference>
<dbReference type="InterPro" id="IPR000595">
    <property type="entry name" value="cNMP-bd_dom"/>
</dbReference>
<keyword evidence="6" id="KW-0902">Two-component regulatory system</keyword>
<keyword evidence="10" id="KW-1185">Reference proteome</keyword>
<dbReference type="Pfam" id="PF02518">
    <property type="entry name" value="HATPase_c"/>
    <property type="match status" value="1"/>
</dbReference>
<dbReference type="STRING" id="272627.CCC_01908"/>
<dbReference type="InterPro" id="IPR018488">
    <property type="entry name" value="cNMP-bd_CS"/>
</dbReference>
<keyword evidence="3" id="KW-0597">Phosphoprotein</keyword>
<dbReference type="EC" id="2.7.13.3" evidence="2"/>
<evidence type="ECO:0000256" key="1">
    <source>
        <dbReference type="ARBA" id="ARBA00000085"/>
    </source>
</evidence>
<evidence type="ECO:0000256" key="4">
    <source>
        <dbReference type="ARBA" id="ARBA00022679"/>
    </source>
</evidence>
<evidence type="ECO:0000259" key="8">
    <source>
        <dbReference type="PROSITE" id="PS50109"/>
    </source>
</evidence>
<keyword evidence="5 9" id="KW-0418">Kinase</keyword>
<dbReference type="Gene3D" id="1.10.287.130">
    <property type="match status" value="1"/>
</dbReference>
<dbReference type="GO" id="GO:0000155">
    <property type="term" value="F:phosphorelay sensor kinase activity"/>
    <property type="evidence" value="ECO:0007669"/>
    <property type="project" value="InterPro"/>
</dbReference>
<sequence length="385" mass="42150">MPGAEAFIQLLRRNDLFTVQDEETLKRIIACGSEVLLSDGECLFRKGDMGDSIYVVLDGAIEISVQDGGGEFHVMNVLEVGSLFGEVAILDNLPRTANAAARGGAHLLRITGGDFHQIMIAESGGGDLLMRLLCERVRWINDQVEEKHALDLERRRNEARLQQLMSDTSHELRTPIAVLRAQIEAMQDGIIATDARTLGIVHDQVMGMARLVDDLFTLARSDIGHLDCRFDLINVLDILDGVLEAFRIRFVAADLRIEWPHAPDGGFVVPGDAARLKQVFSNLLENSLRYTDPGGMLRISSRTEGGQVIIEFDDTAPGVPECLLPQLFNRFFRVDVSRSRAHGGSGIGLALCQSLIQPFGGCIDASASPIGGLRITLRLPLRMGS</sequence>
<organism evidence="9 10">
    <name type="scientific">Paramagnetospirillum magnetotacticum MS-1</name>
    <dbReference type="NCBI Taxonomy" id="272627"/>
    <lineage>
        <taxon>Bacteria</taxon>
        <taxon>Pseudomonadati</taxon>
        <taxon>Pseudomonadota</taxon>
        <taxon>Alphaproteobacteria</taxon>
        <taxon>Rhodospirillales</taxon>
        <taxon>Magnetospirillaceae</taxon>
        <taxon>Paramagnetospirillum</taxon>
    </lineage>
</organism>
<comment type="caution">
    <text evidence="9">The sequence shown here is derived from an EMBL/GenBank/DDBJ whole genome shotgun (WGS) entry which is preliminary data.</text>
</comment>
<dbReference type="PROSITE" id="PS00889">
    <property type="entry name" value="CNMP_BINDING_2"/>
    <property type="match status" value="1"/>
</dbReference>
<comment type="catalytic activity">
    <reaction evidence="1">
        <text>ATP + protein L-histidine = ADP + protein N-phospho-L-histidine.</text>
        <dbReference type="EC" id="2.7.13.3"/>
    </reaction>
</comment>
<dbReference type="Proteomes" id="UP000031971">
    <property type="component" value="Unassembled WGS sequence"/>
</dbReference>
<dbReference type="PANTHER" id="PTHR45453:SF1">
    <property type="entry name" value="PHOSPHATE REGULON SENSOR PROTEIN PHOR"/>
    <property type="match status" value="1"/>
</dbReference>
<dbReference type="GO" id="GO:0004721">
    <property type="term" value="F:phosphoprotein phosphatase activity"/>
    <property type="evidence" value="ECO:0007669"/>
    <property type="project" value="TreeGrafter"/>
</dbReference>
<gene>
    <name evidence="9" type="ORF">CCC_01908</name>
</gene>
<dbReference type="InterPro" id="IPR014710">
    <property type="entry name" value="RmlC-like_jellyroll"/>
</dbReference>
<accession>A0A0C2YL28</accession>
<feature type="domain" description="Cyclic nucleotide-binding" evidence="7">
    <location>
        <begin position="16"/>
        <end position="119"/>
    </location>
</feature>
<dbReference type="GO" id="GO:0005886">
    <property type="term" value="C:plasma membrane"/>
    <property type="evidence" value="ECO:0007669"/>
    <property type="project" value="TreeGrafter"/>
</dbReference>